<dbReference type="RefSeq" id="WP_267151645.1">
    <property type="nucleotide sequence ID" value="NZ_JAPMLT010000004.1"/>
</dbReference>
<protein>
    <submittedName>
        <fullName evidence="1">Uncharacterized protein</fullName>
    </submittedName>
</protein>
<keyword evidence="2" id="KW-1185">Reference proteome</keyword>
<reference evidence="1 2" key="1">
    <citation type="submission" date="2022-11" db="EMBL/GenBank/DDBJ databases">
        <title>Study of microbial diversity in lake waters.</title>
        <authorList>
            <person name="Zhang J."/>
        </authorList>
    </citation>
    <scope>NUCLEOTIDE SEQUENCE [LARGE SCALE GENOMIC DNA]</scope>
    <source>
        <strain evidence="1 2">DT12</strain>
    </source>
</reference>
<dbReference type="Proteomes" id="UP001208017">
    <property type="component" value="Unassembled WGS sequence"/>
</dbReference>
<organism evidence="1 2">
    <name type="scientific">Tumebacillus lacus</name>
    <dbReference type="NCBI Taxonomy" id="2995335"/>
    <lineage>
        <taxon>Bacteria</taxon>
        <taxon>Bacillati</taxon>
        <taxon>Bacillota</taxon>
        <taxon>Bacilli</taxon>
        <taxon>Bacillales</taxon>
        <taxon>Alicyclobacillaceae</taxon>
        <taxon>Tumebacillus</taxon>
    </lineage>
</organism>
<name>A0ABT3X492_9BACL</name>
<evidence type="ECO:0000313" key="2">
    <source>
        <dbReference type="Proteomes" id="UP001208017"/>
    </source>
</evidence>
<dbReference type="EMBL" id="JAPMLT010000004">
    <property type="protein sequence ID" value="MCX7570400.1"/>
    <property type="molecule type" value="Genomic_DNA"/>
</dbReference>
<proteinExistence type="predicted"/>
<sequence length="71" mass="8044">MEKEKRFKVEIYFVGGVVKTLHEVDGDGVANIRHWLNGEGKATMIFVNESKESTVRRDAVMFIDVTEEASV</sequence>
<comment type="caution">
    <text evidence="1">The sequence shown here is derived from an EMBL/GenBank/DDBJ whole genome shotgun (WGS) entry which is preliminary data.</text>
</comment>
<gene>
    <name evidence="1" type="ORF">OS242_10540</name>
</gene>
<evidence type="ECO:0000313" key="1">
    <source>
        <dbReference type="EMBL" id="MCX7570400.1"/>
    </source>
</evidence>
<accession>A0ABT3X492</accession>